<feature type="compositionally biased region" description="Low complexity" evidence="1">
    <location>
        <begin position="367"/>
        <end position="379"/>
    </location>
</feature>
<keyword evidence="4" id="KW-1185">Reference proteome</keyword>
<accession>A0A542YQ01</accession>
<evidence type="ECO:0000259" key="2">
    <source>
        <dbReference type="Pfam" id="PF01636"/>
    </source>
</evidence>
<feature type="compositionally biased region" description="Acidic residues" evidence="1">
    <location>
        <begin position="542"/>
        <end position="559"/>
    </location>
</feature>
<dbReference type="InterPro" id="IPR011009">
    <property type="entry name" value="Kinase-like_dom_sf"/>
</dbReference>
<dbReference type="EMBL" id="VFOP01000001">
    <property type="protein sequence ID" value="TQL50166.1"/>
    <property type="molecule type" value="Genomic_DNA"/>
</dbReference>
<proteinExistence type="predicted"/>
<feature type="compositionally biased region" description="Acidic residues" evidence="1">
    <location>
        <begin position="407"/>
        <end position="421"/>
    </location>
</feature>
<dbReference type="Pfam" id="PF01636">
    <property type="entry name" value="APH"/>
    <property type="match status" value="1"/>
</dbReference>
<gene>
    <name evidence="3" type="ORF">FB467_1269</name>
</gene>
<feature type="region of interest" description="Disordered" evidence="1">
    <location>
        <begin position="345"/>
        <end position="567"/>
    </location>
</feature>
<dbReference type="Gene3D" id="3.90.1200.10">
    <property type="match status" value="1"/>
</dbReference>
<dbReference type="AlphaFoldDB" id="A0A542YQ01"/>
<dbReference type="InterPro" id="IPR002575">
    <property type="entry name" value="Aminoglycoside_PTrfase"/>
</dbReference>
<dbReference type="SUPFAM" id="SSF56112">
    <property type="entry name" value="Protein kinase-like (PK-like)"/>
    <property type="match status" value="1"/>
</dbReference>
<organism evidence="3 4">
    <name type="scientific">Ornithinicoccus hortensis</name>
    <dbReference type="NCBI Taxonomy" id="82346"/>
    <lineage>
        <taxon>Bacteria</taxon>
        <taxon>Bacillati</taxon>
        <taxon>Actinomycetota</taxon>
        <taxon>Actinomycetes</taxon>
        <taxon>Micrococcales</taxon>
        <taxon>Intrasporangiaceae</taxon>
        <taxon>Ornithinicoccus</taxon>
    </lineage>
</organism>
<sequence>MTTGRGVLPRLGKHTAYGVGVTRSDLALAALATAAVPGMKPVSVAGVRPATDQSTPRYQVAFVEDATGRTWVVRAPLDAAGGAELERNDELIRMLGRHLPFKVPAAAGYADLGAAGRAAVYPYVEGSALNFRHLPVGPGLTSAVGRALAAVHNIQRELFEEAGTPVFDAAAYRARRLAELDRAAETGHVPTGLLTRWEQALEAAPLWQFSTTATHGSLDGGSFLVAFAEDDAATGRVVALTGWENAQVADPADDFAALVKQASPEVVDAVLESYAIARSQRPDGYLIHRARLASELQLVAGLAHAVDAENTAVIRERAEKLRKLDRLTSVDDSLVPRTALVATPRSDSTVTTAPEANVSPQPVVQPDAATEADGGSSAGADDHDPDATGPVPPPGEEDVAEGRTEDADGAADVDETDDADPLDGGVVEVSDRPAAWQTVQGRQAEPAEDPTEEIPAPEGTGAPEETVTAEPVTPEEAEAAEDPEVPEDPAEGADAPEDSADATPDLGDDESDEAGEDDADDAADRLQTLYGMPTEPDASATDAEDAAAEDPADDPDGQDGETSADRA</sequence>
<feature type="compositionally biased region" description="Acidic residues" evidence="1">
    <location>
        <begin position="473"/>
        <end position="521"/>
    </location>
</feature>
<name>A0A542YQ01_9MICO</name>
<evidence type="ECO:0000313" key="3">
    <source>
        <dbReference type="EMBL" id="TQL50166.1"/>
    </source>
</evidence>
<protein>
    <recommendedName>
        <fullName evidence="2">Aminoglycoside phosphotransferase domain-containing protein</fullName>
    </recommendedName>
</protein>
<feature type="domain" description="Aminoglycoside phosphotransferase" evidence="2">
    <location>
        <begin position="60"/>
        <end position="279"/>
    </location>
</feature>
<feature type="compositionally biased region" description="Low complexity" evidence="1">
    <location>
        <begin position="462"/>
        <end position="472"/>
    </location>
</feature>
<evidence type="ECO:0000313" key="4">
    <source>
        <dbReference type="Proteomes" id="UP000319516"/>
    </source>
</evidence>
<comment type="caution">
    <text evidence="3">The sequence shown here is derived from an EMBL/GenBank/DDBJ whole genome shotgun (WGS) entry which is preliminary data.</text>
</comment>
<dbReference type="Proteomes" id="UP000319516">
    <property type="component" value="Unassembled WGS sequence"/>
</dbReference>
<reference evidence="3 4" key="1">
    <citation type="submission" date="2019-06" db="EMBL/GenBank/DDBJ databases">
        <title>Sequencing the genomes of 1000 actinobacteria strains.</title>
        <authorList>
            <person name="Klenk H.-P."/>
        </authorList>
    </citation>
    <scope>NUCLEOTIDE SEQUENCE [LARGE SCALE GENOMIC DNA]</scope>
    <source>
        <strain evidence="3 4">DSM 12335</strain>
    </source>
</reference>
<feature type="compositionally biased region" description="Polar residues" evidence="1">
    <location>
        <begin position="345"/>
        <end position="362"/>
    </location>
</feature>
<evidence type="ECO:0000256" key="1">
    <source>
        <dbReference type="SAM" id="MobiDB-lite"/>
    </source>
</evidence>